<organism evidence="2 3">
    <name type="scientific">Aporhodopirellula aestuarii</name>
    <dbReference type="NCBI Taxonomy" id="2950107"/>
    <lineage>
        <taxon>Bacteria</taxon>
        <taxon>Pseudomonadati</taxon>
        <taxon>Planctomycetota</taxon>
        <taxon>Planctomycetia</taxon>
        <taxon>Pirellulales</taxon>
        <taxon>Pirellulaceae</taxon>
        <taxon>Aporhodopirellula</taxon>
    </lineage>
</organism>
<evidence type="ECO:0000256" key="1">
    <source>
        <dbReference type="SAM" id="SignalP"/>
    </source>
</evidence>
<keyword evidence="3" id="KW-1185">Reference proteome</keyword>
<comment type="caution">
    <text evidence="2">The sequence shown here is derived from an EMBL/GenBank/DDBJ whole genome shotgun (WGS) entry which is preliminary data.</text>
</comment>
<protein>
    <recommendedName>
        <fullName evidence="4">Secreted protein</fullName>
    </recommendedName>
</protein>
<reference evidence="2 3" key="1">
    <citation type="journal article" date="2022" name="Syst. Appl. Microbiol.">
        <title>Rhodopirellula aestuarii sp. nov., a novel member of the genus Rhodopirellula isolated from brackish sediments collected in the Tagus River estuary, Portugal.</title>
        <authorList>
            <person name="Vitorino I.R."/>
            <person name="Klimek D."/>
            <person name="Calusinska M."/>
            <person name="Lobo-da-Cunha A."/>
            <person name="Vasconcelos V."/>
            <person name="Lage O.M."/>
        </authorList>
    </citation>
    <scope>NUCLEOTIDE SEQUENCE [LARGE SCALE GENOMIC DNA]</scope>
    <source>
        <strain evidence="2 3">ICT_H3.1</strain>
    </source>
</reference>
<dbReference type="RefSeq" id="WP_250929936.1">
    <property type="nucleotide sequence ID" value="NZ_JAMQBK010000043.1"/>
</dbReference>
<keyword evidence="1" id="KW-0732">Signal</keyword>
<proteinExistence type="predicted"/>
<feature type="signal peptide" evidence="1">
    <location>
        <begin position="1"/>
        <end position="27"/>
    </location>
</feature>
<dbReference type="Proteomes" id="UP001202961">
    <property type="component" value="Unassembled WGS sequence"/>
</dbReference>
<accession>A0ABT0U670</accession>
<feature type="chain" id="PRO_5045445966" description="Secreted protein" evidence="1">
    <location>
        <begin position="28"/>
        <end position="443"/>
    </location>
</feature>
<dbReference type="PROSITE" id="PS51257">
    <property type="entry name" value="PROKAR_LIPOPROTEIN"/>
    <property type="match status" value="1"/>
</dbReference>
<dbReference type="EMBL" id="JAMQBK010000043">
    <property type="protein sequence ID" value="MCM2372302.1"/>
    <property type="molecule type" value="Genomic_DNA"/>
</dbReference>
<sequence>MIAKWGEYVRRHGMCVLVSLLSSCVHADPPESPTTDSGRISVEDFEYRGAFRLPHVAGGDSNWEYSGYAMTYWPEGDPSGDDDGYPGSLFIVGHDHHQMIAEVSIPKPVISDAKQVNVLPAAAMLQPFTDILSGQASELEIPRMGIEFLPSSDSASSGALHWCIGQHFEFDRRPTHGIKGVQLSQADARGCWFLDGYSAYVLNDYLFEIPDSWSQKNLPGFRLATGRFRDGQWGGFGPALVAYQPPDLADAPAANETITNCKPLLLYGQPQPGVAELAVHPDHKMNQFSESDEWSGGAWLTAENRSAMMLIGTKAIGKTWYGFSNGVVYPISGDPNEPVPDVPDFPHDQRGWWSESIRAQAILFDPEDLAKVARGEWKTWQPQPYQTLDLTKYLFESTFEHERQKRYLLGAAAFDRQRGVLYVVERRVKVDDERSVVHVFKIN</sequence>
<gene>
    <name evidence="2" type="ORF">NB063_16975</name>
</gene>
<evidence type="ECO:0000313" key="2">
    <source>
        <dbReference type="EMBL" id="MCM2372302.1"/>
    </source>
</evidence>
<evidence type="ECO:0008006" key="4">
    <source>
        <dbReference type="Google" id="ProtNLM"/>
    </source>
</evidence>
<evidence type="ECO:0000313" key="3">
    <source>
        <dbReference type="Proteomes" id="UP001202961"/>
    </source>
</evidence>
<name>A0ABT0U670_9BACT</name>